<keyword evidence="4 5" id="KW-0472">Membrane</keyword>
<evidence type="ECO:0000256" key="3">
    <source>
        <dbReference type="ARBA" id="ARBA00022989"/>
    </source>
</evidence>
<evidence type="ECO:0000256" key="4">
    <source>
        <dbReference type="ARBA" id="ARBA00023136"/>
    </source>
</evidence>
<evidence type="ECO:0000313" key="8">
    <source>
        <dbReference type="Proteomes" id="UP001224392"/>
    </source>
</evidence>
<evidence type="ECO:0000256" key="2">
    <source>
        <dbReference type="ARBA" id="ARBA00022692"/>
    </source>
</evidence>
<proteinExistence type="predicted"/>
<evidence type="ECO:0000259" key="6">
    <source>
        <dbReference type="Pfam" id="PF04893"/>
    </source>
</evidence>
<feature type="transmembrane region" description="Helical" evidence="5">
    <location>
        <begin position="68"/>
        <end position="91"/>
    </location>
</feature>
<feature type="transmembrane region" description="Helical" evidence="5">
    <location>
        <begin position="164"/>
        <end position="192"/>
    </location>
</feature>
<keyword evidence="8" id="KW-1185">Reference proteome</keyword>
<protein>
    <submittedName>
        <fullName evidence="7">Yip1 family protein</fullName>
    </submittedName>
</protein>
<dbReference type="Pfam" id="PF04893">
    <property type="entry name" value="Yip1"/>
    <property type="match status" value="1"/>
</dbReference>
<keyword evidence="3 5" id="KW-1133">Transmembrane helix</keyword>
<name>A0ABQ6LYL6_9GAMM</name>
<organism evidence="7 8">
    <name type="scientific">Biformimicrobium ophioploci</name>
    <dbReference type="NCBI Taxonomy" id="3036711"/>
    <lineage>
        <taxon>Bacteria</taxon>
        <taxon>Pseudomonadati</taxon>
        <taxon>Pseudomonadota</taxon>
        <taxon>Gammaproteobacteria</taxon>
        <taxon>Cellvibrionales</taxon>
        <taxon>Microbulbiferaceae</taxon>
        <taxon>Biformimicrobium</taxon>
    </lineage>
</organism>
<feature type="transmembrane region" description="Helical" evidence="5">
    <location>
        <begin position="103"/>
        <end position="124"/>
    </location>
</feature>
<comment type="subcellular location">
    <subcellularLocation>
        <location evidence="1">Membrane</location>
        <topology evidence="1">Multi-pass membrane protein</topology>
    </subcellularLocation>
</comment>
<sequence>MLNHLVGLFYQPRKEWQSIGAIPDESLKRHVPFIVILSLIPAVAWYFGTTEVGWRVGDGELVRISADSALSLVAVFYVAMIAGVCGIGYFIHWMAKTYGGKTYPMKGIVIATYTAAPILLAGVAGAYPVFWLDIIIATVAVGYSLYLLYLGIPIMTGVSEDRGFLFSSAVVMVGLIAAVLVMVGTVLFWAFVAEPTFV</sequence>
<evidence type="ECO:0000256" key="1">
    <source>
        <dbReference type="ARBA" id="ARBA00004141"/>
    </source>
</evidence>
<gene>
    <name evidence="7" type="ORF">MNKW57_15030</name>
</gene>
<dbReference type="RefSeq" id="WP_285763820.1">
    <property type="nucleotide sequence ID" value="NZ_BSYJ01000003.1"/>
</dbReference>
<reference evidence="7 8" key="1">
    <citation type="submission" date="2023-04" db="EMBL/GenBank/DDBJ databases">
        <title>Marinobulbifer ophiurae gen. nov., sp. Nov., isolate from tissue of brittle star Ophioplocus japonicus.</title>
        <authorList>
            <person name="Kawano K."/>
            <person name="Sawayama S."/>
            <person name="Nakagawa S."/>
        </authorList>
    </citation>
    <scope>NUCLEOTIDE SEQUENCE [LARGE SCALE GENOMIC DNA]</scope>
    <source>
        <strain evidence="7 8">NKW57</strain>
    </source>
</reference>
<comment type="caution">
    <text evidence="7">The sequence shown here is derived from an EMBL/GenBank/DDBJ whole genome shotgun (WGS) entry which is preliminary data.</text>
</comment>
<feature type="domain" description="Yip1" evidence="6">
    <location>
        <begin position="7"/>
        <end position="180"/>
    </location>
</feature>
<evidence type="ECO:0000313" key="7">
    <source>
        <dbReference type="EMBL" id="GMG87182.1"/>
    </source>
</evidence>
<dbReference type="EMBL" id="BSYJ01000003">
    <property type="protein sequence ID" value="GMG87182.1"/>
    <property type="molecule type" value="Genomic_DNA"/>
</dbReference>
<feature type="transmembrane region" description="Helical" evidence="5">
    <location>
        <begin position="31"/>
        <end position="48"/>
    </location>
</feature>
<keyword evidence="2 5" id="KW-0812">Transmembrane</keyword>
<dbReference type="InterPro" id="IPR006977">
    <property type="entry name" value="Yip1_dom"/>
</dbReference>
<accession>A0ABQ6LYL6</accession>
<feature type="transmembrane region" description="Helical" evidence="5">
    <location>
        <begin position="130"/>
        <end position="152"/>
    </location>
</feature>
<evidence type="ECO:0000256" key="5">
    <source>
        <dbReference type="SAM" id="Phobius"/>
    </source>
</evidence>
<dbReference type="Proteomes" id="UP001224392">
    <property type="component" value="Unassembled WGS sequence"/>
</dbReference>